<dbReference type="EMBL" id="AAZO01006566">
    <property type="status" value="NOT_ANNOTATED_CDS"/>
    <property type="molecule type" value="Genomic_DNA"/>
</dbReference>
<dbReference type="InterPro" id="IPR007972">
    <property type="entry name" value="Mtfr1"/>
</dbReference>
<reference evidence="5" key="2">
    <citation type="submission" date="2007-04" db="EMBL/GenBank/DDBJ databases">
        <title>The genome of the human body louse.</title>
        <authorList>
            <consortium name="The Human Body Louse Genome Consortium"/>
            <person name="Kirkness E."/>
            <person name="Walenz B."/>
            <person name="Hass B."/>
            <person name="Bruggner R."/>
            <person name="Strausberg R."/>
        </authorList>
    </citation>
    <scope>NUCLEOTIDE SEQUENCE</scope>
    <source>
        <strain evidence="5">USDA</strain>
    </source>
</reference>
<name>E0VZY7_PEDHC</name>
<comment type="similarity">
    <text evidence="1">Belongs to the MTFR1 family.</text>
</comment>
<dbReference type="eggNOG" id="ENOG502RTRS">
    <property type="taxonomic scope" value="Eukaryota"/>
</dbReference>
<dbReference type="GO" id="GO:0005739">
    <property type="term" value="C:mitochondrion"/>
    <property type="evidence" value="ECO:0007669"/>
    <property type="project" value="TreeGrafter"/>
</dbReference>
<dbReference type="GO" id="GO:0009060">
    <property type="term" value="P:aerobic respiration"/>
    <property type="evidence" value="ECO:0007669"/>
    <property type="project" value="TreeGrafter"/>
</dbReference>
<dbReference type="GO" id="GO:0000266">
    <property type="term" value="P:mitochondrial fission"/>
    <property type="evidence" value="ECO:0007669"/>
    <property type="project" value="TreeGrafter"/>
</dbReference>
<dbReference type="CTD" id="8235634"/>
<dbReference type="PANTHER" id="PTHR14215">
    <property type="entry name" value="PROTEIN OF UNKNOWN FUNCTION DUF729"/>
    <property type="match status" value="1"/>
</dbReference>
<sequence>MKVARKKRRSIVRILASLVPNFLWHYFIPVPPRMYLTSTIMNSILSLKHITYFHPEEDSFYSFKSHFNKQKKAQILNSTPLKSNICESKRITALQRELEEIKQQVAKLMEHQCEQMMSSGYGTSTNPSEQSQKSPTPTAPLPPPPPPPPPPLPTFELLPTPIKLENKKKTVIPTMKNGLPTGKELLRDLKKVQLRKIEKSPGGGPLKKPKKINNPGDFLEAALKKRFGLIQNSSESSINVESLDSHDSFNSDKNNSSSNNYQVGKNIKYTFS</sequence>
<gene>
    <name evidence="6" type="primary">8235634</name>
    <name evidence="5" type="ORF">Phum_PHUM540550</name>
</gene>
<dbReference type="EMBL" id="DS235854">
    <property type="protein sequence ID" value="EEB18942.1"/>
    <property type="molecule type" value="Genomic_DNA"/>
</dbReference>
<keyword evidence="4" id="KW-0812">Transmembrane</keyword>
<feature type="region of interest" description="Disordered" evidence="3">
    <location>
        <begin position="236"/>
        <end position="265"/>
    </location>
</feature>
<evidence type="ECO:0000256" key="4">
    <source>
        <dbReference type="SAM" id="Phobius"/>
    </source>
</evidence>
<feature type="compositionally biased region" description="Low complexity" evidence="3">
    <location>
        <begin position="251"/>
        <end position="260"/>
    </location>
</feature>
<protein>
    <recommendedName>
        <fullName evidence="8">Mitochondrial fission regulator 2</fullName>
    </recommendedName>
</protein>
<evidence type="ECO:0008006" key="8">
    <source>
        <dbReference type="Google" id="ProtNLM"/>
    </source>
</evidence>
<feature type="transmembrane region" description="Helical" evidence="4">
    <location>
        <begin position="12"/>
        <end position="28"/>
    </location>
</feature>
<organism>
    <name type="scientific">Pediculus humanus subsp. corporis</name>
    <name type="common">Body louse</name>
    <dbReference type="NCBI Taxonomy" id="121224"/>
    <lineage>
        <taxon>Eukaryota</taxon>
        <taxon>Metazoa</taxon>
        <taxon>Ecdysozoa</taxon>
        <taxon>Arthropoda</taxon>
        <taxon>Hexapoda</taxon>
        <taxon>Insecta</taxon>
        <taxon>Pterygota</taxon>
        <taxon>Neoptera</taxon>
        <taxon>Paraneoptera</taxon>
        <taxon>Psocodea</taxon>
        <taxon>Troctomorpha</taxon>
        <taxon>Phthiraptera</taxon>
        <taxon>Anoplura</taxon>
        <taxon>Pediculidae</taxon>
        <taxon>Pediculus</taxon>
    </lineage>
</organism>
<dbReference type="HOGENOM" id="CLU_1024172_0_0_1"/>
<dbReference type="PANTHER" id="PTHR14215:SF0">
    <property type="entry name" value="WH2 DOMAIN-CONTAINING PROTEIN"/>
    <property type="match status" value="1"/>
</dbReference>
<dbReference type="EnsemblMetazoa" id="PHUM540550-RA">
    <property type="protein sequence ID" value="PHUM540550-PA"/>
    <property type="gene ID" value="PHUM540550"/>
</dbReference>
<feature type="coiled-coil region" evidence="2">
    <location>
        <begin position="84"/>
        <end position="114"/>
    </location>
</feature>
<dbReference type="Pfam" id="PF05308">
    <property type="entry name" value="Mito_fiss_reg"/>
    <property type="match status" value="1"/>
</dbReference>
<keyword evidence="4" id="KW-0472">Membrane</keyword>
<feature type="region of interest" description="Disordered" evidence="3">
    <location>
        <begin position="118"/>
        <end position="158"/>
    </location>
</feature>
<feature type="compositionally biased region" description="Polar residues" evidence="3">
    <location>
        <begin position="118"/>
        <end position="134"/>
    </location>
</feature>
<dbReference type="STRING" id="121224.E0VZY7"/>
<evidence type="ECO:0000256" key="2">
    <source>
        <dbReference type="SAM" id="Coils"/>
    </source>
</evidence>
<keyword evidence="2" id="KW-0175">Coiled coil</keyword>
<dbReference type="Proteomes" id="UP000009046">
    <property type="component" value="Unassembled WGS sequence"/>
</dbReference>
<evidence type="ECO:0000313" key="6">
    <source>
        <dbReference type="EnsemblMetazoa" id="PHUM540550-PA"/>
    </source>
</evidence>
<keyword evidence="4" id="KW-1133">Transmembrane helix</keyword>
<reference evidence="5" key="1">
    <citation type="submission" date="2007-04" db="EMBL/GenBank/DDBJ databases">
        <title>Annotation of Pediculus humanus corporis strain USDA.</title>
        <authorList>
            <person name="Kirkness E."/>
            <person name="Hannick L."/>
            <person name="Hass B."/>
            <person name="Bruggner R."/>
            <person name="Lawson D."/>
            <person name="Bidwell S."/>
            <person name="Joardar V."/>
            <person name="Caler E."/>
            <person name="Walenz B."/>
            <person name="Inman J."/>
            <person name="Schobel S."/>
            <person name="Galinsky K."/>
            <person name="Amedeo P."/>
            <person name="Strausberg R."/>
        </authorList>
    </citation>
    <scope>NUCLEOTIDE SEQUENCE</scope>
    <source>
        <strain evidence="5">USDA</strain>
    </source>
</reference>
<evidence type="ECO:0000313" key="7">
    <source>
        <dbReference type="Proteomes" id="UP000009046"/>
    </source>
</evidence>
<accession>E0VZY7</accession>
<proteinExistence type="inferred from homology"/>
<evidence type="ECO:0000256" key="3">
    <source>
        <dbReference type="SAM" id="MobiDB-lite"/>
    </source>
</evidence>
<reference evidence="6" key="3">
    <citation type="submission" date="2021-02" db="UniProtKB">
        <authorList>
            <consortium name="EnsemblMetazoa"/>
        </authorList>
    </citation>
    <scope>IDENTIFICATION</scope>
    <source>
        <strain evidence="6">USDA</strain>
    </source>
</reference>
<evidence type="ECO:0000256" key="1">
    <source>
        <dbReference type="ARBA" id="ARBA00005807"/>
    </source>
</evidence>
<dbReference type="AlphaFoldDB" id="E0VZY7"/>
<feature type="compositionally biased region" description="Pro residues" evidence="3">
    <location>
        <begin position="137"/>
        <end position="153"/>
    </location>
</feature>
<dbReference type="InParanoid" id="E0VZY7"/>
<dbReference type="VEuPathDB" id="VectorBase:PHUM540550"/>
<evidence type="ECO:0000313" key="5">
    <source>
        <dbReference type="EMBL" id="EEB18942.1"/>
    </source>
</evidence>
<keyword evidence="7" id="KW-1185">Reference proteome</keyword>
<dbReference type="GeneID" id="8235634"/>
<dbReference type="KEGG" id="phu:Phum_PHUM540550"/>
<dbReference type="RefSeq" id="XP_002431680.1">
    <property type="nucleotide sequence ID" value="XM_002431635.1"/>
</dbReference>